<evidence type="ECO:0000313" key="6">
    <source>
        <dbReference type="EMBL" id="PZE17697.1"/>
    </source>
</evidence>
<keyword evidence="7" id="KW-1185">Reference proteome</keyword>
<dbReference type="EMBL" id="QKSB01000003">
    <property type="protein sequence ID" value="PZE17697.1"/>
    <property type="molecule type" value="Genomic_DNA"/>
</dbReference>
<dbReference type="GO" id="GO:0008745">
    <property type="term" value="F:N-acetylmuramoyl-L-alanine amidase activity"/>
    <property type="evidence" value="ECO:0007669"/>
    <property type="project" value="UniProtKB-EC"/>
</dbReference>
<reference evidence="6 7" key="1">
    <citation type="submission" date="2018-06" db="EMBL/GenBank/DDBJ databases">
        <title>The draft genome sequence of Crocinitomix sp. SM1701.</title>
        <authorList>
            <person name="Zhang X."/>
        </authorList>
    </citation>
    <scope>NUCLEOTIDE SEQUENCE [LARGE SCALE GENOMIC DNA]</scope>
    <source>
        <strain evidence="6 7">SM1701</strain>
    </source>
</reference>
<dbReference type="GO" id="GO:0030288">
    <property type="term" value="C:outer membrane-bounded periplasmic space"/>
    <property type="evidence" value="ECO:0007669"/>
    <property type="project" value="TreeGrafter"/>
</dbReference>
<evidence type="ECO:0000256" key="2">
    <source>
        <dbReference type="ARBA" id="ARBA00011901"/>
    </source>
</evidence>
<feature type="chain" id="PRO_5015994545" description="N-acetylmuramoyl-L-alanine amidase" evidence="4">
    <location>
        <begin position="27"/>
        <end position="383"/>
    </location>
</feature>
<dbReference type="PANTHER" id="PTHR30404:SF0">
    <property type="entry name" value="N-ACETYLMURAMOYL-L-ALANINE AMIDASE AMIC"/>
    <property type="match status" value="1"/>
</dbReference>
<accession>A0A2W1N0G1</accession>
<evidence type="ECO:0000256" key="3">
    <source>
        <dbReference type="ARBA" id="ARBA00022801"/>
    </source>
</evidence>
<dbReference type="EC" id="3.5.1.28" evidence="2"/>
<dbReference type="SUPFAM" id="SSF53187">
    <property type="entry name" value="Zn-dependent exopeptidases"/>
    <property type="match status" value="1"/>
</dbReference>
<dbReference type="CDD" id="cd02696">
    <property type="entry name" value="MurNAc-LAA"/>
    <property type="match status" value="1"/>
</dbReference>
<keyword evidence="3" id="KW-0378">Hydrolase</keyword>
<evidence type="ECO:0000256" key="4">
    <source>
        <dbReference type="SAM" id="SignalP"/>
    </source>
</evidence>
<evidence type="ECO:0000313" key="7">
    <source>
        <dbReference type="Proteomes" id="UP000249248"/>
    </source>
</evidence>
<comment type="catalytic activity">
    <reaction evidence="1">
        <text>Hydrolyzes the link between N-acetylmuramoyl residues and L-amino acid residues in certain cell-wall glycopeptides.</text>
        <dbReference type="EC" id="3.5.1.28"/>
    </reaction>
</comment>
<dbReference type="Gene3D" id="3.40.630.40">
    <property type="entry name" value="Zn-dependent exopeptidases"/>
    <property type="match status" value="1"/>
</dbReference>
<organism evidence="6 7">
    <name type="scientific">Putridiphycobacter roseus</name>
    <dbReference type="NCBI Taxonomy" id="2219161"/>
    <lineage>
        <taxon>Bacteria</taxon>
        <taxon>Pseudomonadati</taxon>
        <taxon>Bacteroidota</taxon>
        <taxon>Flavobacteriia</taxon>
        <taxon>Flavobacteriales</taxon>
        <taxon>Crocinitomicaceae</taxon>
        <taxon>Putridiphycobacter</taxon>
    </lineage>
</organism>
<sequence>MNVTINNKFKYILLLGVMSLLIPSHAQDQYFGGIKTVVIDPGHGGHDQGCHGASAKEKDIALAISLKLGAYIEKAYPSINLIYTRKTDVFVELNERAQIANRNNADLFICIHANSAGSNASGAETFVLGLNRTDSQEKVAERENSAIHLEEDGGEKYKDFDLSVDAIIARQLQLSTFLNHSIVFAAKVQTEMEKIGRVNRGVKQAGFLVLYKTTMPSVLIETGFLTNKEEEKFLLDTANQALMAGSFFTAFNNYKTYYESGYQVDPIPPKEIENVGPEPGILITDFGVDEEDVKKNDVIFKVQIETNADVQDLNDVKYKQMPVWEYFDNGFYKYTVGNFKSFQKANDLKKLLRKDGFENAFIVAFQNKERINLEKAIKFAEKE</sequence>
<dbReference type="SMART" id="SM00646">
    <property type="entry name" value="Ami_3"/>
    <property type="match status" value="1"/>
</dbReference>
<dbReference type="RefSeq" id="WP_111062657.1">
    <property type="nucleotide sequence ID" value="NZ_JBHUCU010000027.1"/>
</dbReference>
<dbReference type="GO" id="GO:0009253">
    <property type="term" value="P:peptidoglycan catabolic process"/>
    <property type="evidence" value="ECO:0007669"/>
    <property type="project" value="InterPro"/>
</dbReference>
<dbReference type="OrthoDB" id="9806267at2"/>
<dbReference type="Pfam" id="PF01520">
    <property type="entry name" value="Amidase_3"/>
    <property type="match status" value="1"/>
</dbReference>
<comment type="caution">
    <text evidence="6">The sequence shown here is derived from an EMBL/GenBank/DDBJ whole genome shotgun (WGS) entry which is preliminary data.</text>
</comment>
<evidence type="ECO:0000259" key="5">
    <source>
        <dbReference type="SMART" id="SM00646"/>
    </source>
</evidence>
<name>A0A2W1N0G1_9FLAO</name>
<evidence type="ECO:0000256" key="1">
    <source>
        <dbReference type="ARBA" id="ARBA00001561"/>
    </source>
</evidence>
<feature type="signal peptide" evidence="4">
    <location>
        <begin position="1"/>
        <end position="26"/>
    </location>
</feature>
<dbReference type="InterPro" id="IPR050695">
    <property type="entry name" value="N-acetylmuramoyl_amidase_3"/>
</dbReference>
<protein>
    <recommendedName>
        <fullName evidence="2">N-acetylmuramoyl-L-alanine amidase</fullName>
        <ecNumber evidence="2">3.5.1.28</ecNumber>
    </recommendedName>
</protein>
<proteinExistence type="predicted"/>
<dbReference type="PANTHER" id="PTHR30404">
    <property type="entry name" value="N-ACETYLMURAMOYL-L-ALANINE AMIDASE"/>
    <property type="match status" value="1"/>
</dbReference>
<dbReference type="InterPro" id="IPR002508">
    <property type="entry name" value="MurNAc-LAA_cat"/>
</dbReference>
<dbReference type="FunFam" id="3.40.630.40:FF:000005">
    <property type="entry name" value="N-acetylmuramoyl-L-alanine amidase (AmiA)"/>
    <property type="match status" value="1"/>
</dbReference>
<dbReference type="AlphaFoldDB" id="A0A2W1N0G1"/>
<dbReference type="Proteomes" id="UP000249248">
    <property type="component" value="Unassembled WGS sequence"/>
</dbReference>
<feature type="domain" description="MurNAc-LAA" evidence="5">
    <location>
        <begin position="97"/>
        <end position="252"/>
    </location>
</feature>
<gene>
    <name evidence="6" type="ORF">DNU06_07660</name>
</gene>
<keyword evidence="4" id="KW-0732">Signal</keyword>